<evidence type="ECO:0000256" key="6">
    <source>
        <dbReference type="ARBA" id="ARBA00022777"/>
    </source>
</evidence>
<keyword evidence="3" id="KW-0597">Phosphoprotein</keyword>
<feature type="domain" description="Histidine kinase" evidence="11">
    <location>
        <begin position="424"/>
        <end position="630"/>
    </location>
</feature>
<dbReference type="Gene3D" id="3.30.565.10">
    <property type="entry name" value="Histidine kinase-like ATPase, C-terminal domain"/>
    <property type="match status" value="1"/>
</dbReference>
<dbReference type="CDD" id="cd00082">
    <property type="entry name" value="HisKA"/>
    <property type="match status" value="1"/>
</dbReference>
<comment type="caution">
    <text evidence="12">The sequence shown here is derived from an EMBL/GenBank/DDBJ whole genome shotgun (WGS) entry which is preliminary data.</text>
</comment>
<evidence type="ECO:0000313" key="12">
    <source>
        <dbReference type="EMBL" id="NBD23122.1"/>
    </source>
</evidence>
<dbReference type="InterPro" id="IPR003594">
    <property type="entry name" value="HATPase_dom"/>
</dbReference>
<feature type="transmembrane region" description="Helical" evidence="9">
    <location>
        <begin position="206"/>
        <end position="225"/>
    </location>
</feature>
<feature type="chain" id="PRO_5045145678" description="histidine kinase" evidence="10">
    <location>
        <begin position="27"/>
        <end position="641"/>
    </location>
</feature>
<evidence type="ECO:0000256" key="2">
    <source>
        <dbReference type="ARBA" id="ARBA00012438"/>
    </source>
</evidence>
<feature type="transmembrane region" description="Helical" evidence="9">
    <location>
        <begin position="371"/>
        <end position="390"/>
    </location>
</feature>
<dbReference type="SMART" id="SM00388">
    <property type="entry name" value="HisKA"/>
    <property type="match status" value="1"/>
</dbReference>
<evidence type="ECO:0000256" key="8">
    <source>
        <dbReference type="ARBA" id="ARBA00023012"/>
    </source>
</evidence>
<dbReference type="SMART" id="SM00387">
    <property type="entry name" value="HATPase_c"/>
    <property type="match status" value="1"/>
</dbReference>
<dbReference type="EMBL" id="JAAAMV010000002">
    <property type="protein sequence ID" value="NBD23122.1"/>
    <property type="molecule type" value="Genomic_DNA"/>
</dbReference>
<proteinExistence type="predicted"/>
<dbReference type="InterPro" id="IPR036097">
    <property type="entry name" value="HisK_dim/P_sf"/>
</dbReference>
<dbReference type="Pfam" id="PF00512">
    <property type="entry name" value="HisKA"/>
    <property type="match status" value="1"/>
</dbReference>
<dbReference type="Proteomes" id="UP000665561">
    <property type="component" value="Unassembled WGS sequence"/>
</dbReference>
<dbReference type="PROSITE" id="PS50109">
    <property type="entry name" value="HIS_KIN"/>
    <property type="match status" value="1"/>
</dbReference>
<reference evidence="12 13" key="1">
    <citation type="submission" date="2020-01" db="EMBL/GenBank/DDBJ databases">
        <title>Paenibacillus soybeanensis sp. nov. isolated from the nodules of soybean (Glycine max(L.) Merr).</title>
        <authorList>
            <person name="Wang H."/>
        </authorList>
    </citation>
    <scope>NUCLEOTIDE SEQUENCE [LARGE SCALE GENOMIC DNA]</scope>
    <source>
        <strain evidence="12 13">T1</strain>
    </source>
</reference>
<dbReference type="RefSeq" id="WP_161741562.1">
    <property type="nucleotide sequence ID" value="NZ_JAAAMV010000002.1"/>
</dbReference>
<keyword evidence="7" id="KW-0067">ATP-binding</keyword>
<keyword evidence="13" id="KW-1185">Reference proteome</keyword>
<evidence type="ECO:0000256" key="9">
    <source>
        <dbReference type="SAM" id="Phobius"/>
    </source>
</evidence>
<keyword evidence="4" id="KW-0808">Transferase</keyword>
<evidence type="ECO:0000256" key="4">
    <source>
        <dbReference type="ARBA" id="ARBA00022679"/>
    </source>
</evidence>
<keyword evidence="6 12" id="KW-0418">Kinase</keyword>
<dbReference type="Gene3D" id="1.10.287.130">
    <property type="match status" value="1"/>
</dbReference>
<gene>
    <name evidence="12" type="ORF">GT019_04495</name>
</gene>
<keyword evidence="9" id="KW-0472">Membrane</keyword>
<dbReference type="InterPro" id="IPR005467">
    <property type="entry name" value="His_kinase_dom"/>
</dbReference>
<keyword evidence="5" id="KW-0547">Nucleotide-binding</keyword>
<dbReference type="InterPro" id="IPR003661">
    <property type="entry name" value="HisK_dim/P_dom"/>
</dbReference>
<name>A0ABW9XKI9_9BACL</name>
<dbReference type="PANTHER" id="PTHR43065:SF46">
    <property type="entry name" value="C4-DICARBOXYLATE TRANSPORT SENSOR PROTEIN DCTB"/>
    <property type="match status" value="1"/>
</dbReference>
<evidence type="ECO:0000256" key="1">
    <source>
        <dbReference type="ARBA" id="ARBA00000085"/>
    </source>
</evidence>
<sequence>MKLKRISFVVITMLCMLTSLPNFVFGAPSINAENSRISWQLRWEEASDRSETPDQAVSAGNWKLLNKEDPMLSKPDNIDSAWIRLKLPELKDNEGIFLPYVYGQNVTVFLGGKIVFHTEREHSFDLNRVLIPLKEVDSGKEFFLHLESKIDRLGINGEINIADYQELVRSYAKMDLLDIILGSAYIFVAFVMLVCSVFLGRNQLKIWLSLCFIILPIGGLLIGYSPFLYTFYGQYGFLYQSIFDISLYLFLPSLIIFFELLFGGGYRNIVTYFRRFRIAYSLLCILALVINRATDNQFHTAYRFLSVNISGTIMMLQFILMLMILIRKLWQRNIDSIILSIGLAVFASTCVSELILFYASSQTYTLSWWKWGLTAFVLSLIVLLGRRFAYQHKLIISYSRDLEIYNSELQRSEKMEIISQLAASVAHEVRNPLQVTRGLLQLLDERHEVKEGSENYYQLAINELDRASTIITDFLTFAKPQMEHVNELNLADEFKHVEGIIVPLANLQGGRLEISVPRSLKIMGNSSKLKQAIINIIKNSIEALEGSGVVRIWAYEEREQVVIHIADSGSGMDERILERLGEPYFSNKTKGTGLGLMVTFRIIEVMQGTLEFKSQKGIGTEAMIRFPASRFVNQTNAKVSV</sequence>
<dbReference type="GO" id="GO:0016301">
    <property type="term" value="F:kinase activity"/>
    <property type="evidence" value="ECO:0007669"/>
    <property type="project" value="UniProtKB-KW"/>
</dbReference>
<feature type="signal peptide" evidence="10">
    <location>
        <begin position="1"/>
        <end position="26"/>
    </location>
</feature>
<evidence type="ECO:0000256" key="10">
    <source>
        <dbReference type="SAM" id="SignalP"/>
    </source>
</evidence>
<keyword evidence="9" id="KW-0812">Transmembrane</keyword>
<evidence type="ECO:0000259" key="11">
    <source>
        <dbReference type="PROSITE" id="PS50109"/>
    </source>
</evidence>
<dbReference type="InterPro" id="IPR036890">
    <property type="entry name" value="HATPase_C_sf"/>
</dbReference>
<evidence type="ECO:0000256" key="7">
    <source>
        <dbReference type="ARBA" id="ARBA00022840"/>
    </source>
</evidence>
<feature type="transmembrane region" description="Helical" evidence="9">
    <location>
        <begin position="337"/>
        <end position="359"/>
    </location>
</feature>
<accession>A0ABW9XKI9</accession>
<organism evidence="12 13">
    <name type="scientific">Paenibacillus glycinis</name>
    <dbReference type="NCBI Taxonomy" id="2697035"/>
    <lineage>
        <taxon>Bacteria</taxon>
        <taxon>Bacillati</taxon>
        <taxon>Bacillota</taxon>
        <taxon>Bacilli</taxon>
        <taxon>Bacillales</taxon>
        <taxon>Paenibacillaceae</taxon>
        <taxon>Paenibacillus</taxon>
    </lineage>
</organism>
<keyword evidence="9" id="KW-1133">Transmembrane helix</keyword>
<dbReference type="PANTHER" id="PTHR43065">
    <property type="entry name" value="SENSOR HISTIDINE KINASE"/>
    <property type="match status" value="1"/>
</dbReference>
<evidence type="ECO:0000256" key="3">
    <source>
        <dbReference type="ARBA" id="ARBA00022553"/>
    </source>
</evidence>
<dbReference type="EC" id="2.7.13.3" evidence="2"/>
<evidence type="ECO:0000256" key="5">
    <source>
        <dbReference type="ARBA" id="ARBA00022741"/>
    </source>
</evidence>
<dbReference type="InterPro" id="IPR004358">
    <property type="entry name" value="Sig_transdc_His_kin-like_C"/>
</dbReference>
<dbReference type="SUPFAM" id="SSF55874">
    <property type="entry name" value="ATPase domain of HSP90 chaperone/DNA topoisomerase II/histidine kinase"/>
    <property type="match status" value="1"/>
</dbReference>
<dbReference type="Pfam" id="PF02518">
    <property type="entry name" value="HATPase_c"/>
    <property type="match status" value="1"/>
</dbReference>
<dbReference type="PRINTS" id="PR00344">
    <property type="entry name" value="BCTRLSENSOR"/>
</dbReference>
<feature type="transmembrane region" description="Helical" evidence="9">
    <location>
        <begin position="300"/>
        <end position="325"/>
    </location>
</feature>
<evidence type="ECO:0000313" key="13">
    <source>
        <dbReference type="Proteomes" id="UP000665561"/>
    </source>
</evidence>
<feature type="transmembrane region" description="Helical" evidence="9">
    <location>
        <begin position="245"/>
        <end position="266"/>
    </location>
</feature>
<comment type="catalytic activity">
    <reaction evidence="1">
        <text>ATP + protein L-histidine = ADP + protein N-phospho-L-histidine.</text>
        <dbReference type="EC" id="2.7.13.3"/>
    </reaction>
</comment>
<keyword evidence="10" id="KW-0732">Signal</keyword>
<protein>
    <recommendedName>
        <fullName evidence="2">histidine kinase</fullName>
        <ecNumber evidence="2">2.7.13.3</ecNumber>
    </recommendedName>
</protein>
<feature type="transmembrane region" description="Helical" evidence="9">
    <location>
        <begin position="179"/>
        <end position="199"/>
    </location>
</feature>
<dbReference type="SUPFAM" id="SSF47384">
    <property type="entry name" value="Homodimeric domain of signal transducing histidine kinase"/>
    <property type="match status" value="1"/>
</dbReference>
<keyword evidence="8" id="KW-0902">Two-component regulatory system</keyword>